<protein>
    <recommendedName>
        <fullName evidence="5">Glutathione S-transferase</fullName>
        <ecNumber evidence="5">2.5.1.18</ecNumber>
    </recommendedName>
</protein>
<proteinExistence type="inferred from homology"/>
<keyword evidence="2 5" id="KW-0808">Transferase</keyword>
<keyword evidence="8" id="KW-1185">Reference proteome</keyword>
<evidence type="ECO:0000313" key="7">
    <source>
        <dbReference type="EMBL" id="KAE8696591.1"/>
    </source>
</evidence>
<name>A0A6A2ZX52_HIBSY</name>
<dbReference type="InterPro" id="IPR045073">
    <property type="entry name" value="Omega/Tau-like"/>
</dbReference>
<keyword evidence="1" id="KW-0216">Detoxification</keyword>
<dbReference type="Proteomes" id="UP000436088">
    <property type="component" value="Unassembled WGS sequence"/>
</dbReference>
<evidence type="ECO:0000256" key="1">
    <source>
        <dbReference type="ARBA" id="ARBA00022575"/>
    </source>
</evidence>
<gene>
    <name evidence="7" type="ORF">F3Y22_tig00110655pilonHSYRG00036</name>
</gene>
<sequence>MATSEVKVLGSWSSPFVMRTRIALYIKSINYEYIEEKLSGGRNELLRISNPVYKKIPVLIHGDKPISESLIIVQHIDETWPSAPFTLPSDPYERAVARFWAAYPDNKVFMFHGVVIEKINGTKLMNEAKVLVMVNWVERFCSYVVAEDFMPNIDKLTKFDPRNSTIDRRWRFDSPDGTTPLNKKQANVVVSEDDLSFIIDGAPFEFKYNHTGILEKVLIEGIREMRTL</sequence>
<keyword evidence="5" id="KW-0963">Cytoplasm</keyword>
<dbReference type="PANTHER" id="PTHR11260:SF615">
    <property type="entry name" value="GLUTATHIONE S-TRANSFERASE U17"/>
    <property type="match status" value="1"/>
</dbReference>
<dbReference type="PROSITE" id="PS50404">
    <property type="entry name" value="GST_NTER"/>
    <property type="match status" value="1"/>
</dbReference>
<feature type="domain" description="GST N-terminal" evidence="6">
    <location>
        <begin position="4"/>
        <end position="84"/>
    </location>
</feature>
<comment type="catalytic activity">
    <reaction evidence="4 5">
        <text>RX + glutathione = an S-substituted glutathione + a halide anion + H(+)</text>
        <dbReference type="Rhea" id="RHEA:16437"/>
        <dbReference type="ChEBI" id="CHEBI:15378"/>
        <dbReference type="ChEBI" id="CHEBI:16042"/>
        <dbReference type="ChEBI" id="CHEBI:17792"/>
        <dbReference type="ChEBI" id="CHEBI:57925"/>
        <dbReference type="ChEBI" id="CHEBI:90779"/>
        <dbReference type="EC" id="2.5.1.18"/>
    </reaction>
</comment>
<organism evidence="7 8">
    <name type="scientific">Hibiscus syriacus</name>
    <name type="common">Rose of Sharon</name>
    <dbReference type="NCBI Taxonomy" id="106335"/>
    <lineage>
        <taxon>Eukaryota</taxon>
        <taxon>Viridiplantae</taxon>
        <taxon>Streptophyta</taxon>
        <taxon>Embryophyta</taxon>
        <taxon>Tracheophyta</taxon>
        <taxon>Spermatophyta</taxon>
        <taxon>Magnoliopsida</taxon>
        <taxon>eudicotyledons</taxon>
        <taxon>Gunneridae</taxon>
        <taxon>Pentapetalae</taxon>
        <taxon>rosids</taxon>
        <taxon>malvids</taxon>
        <taxon>Malvales</taxon>
        <taxon>Malvaceae</taxon>
        <taxon>Malvoideae</taxon>
        <taxon>Hibiscus</taxon>
    </lineage>
</organism>
<accession>A0A6A2ZX52</accession>
<dbReference type="SUPFAM" id="SSF52833">
    <property type="entry name" value="Thioredoxin-like"/>
    <property type="match status" value="1"/>
</dbReference>
<dbReference type="GO" id="GO:0009407">
    <property type="term" value="P:toxin catabolic process"/>
    <property type="evidence" value="ECO:0007669"/>
    <property type="project" value="UniProtKB-ARBA"/>
</dbReference>
<dbReference type="PANTHER" id="PTHR11260">
    <property type="entry name" value="GLUTATHIONE S-TRANSFERASE, GST, SUPERFAMILY, GST DOMAIN CONTAINING"/>
    <property type="match status" value="1"/>
</dbReference>
<comment type="caution">
    <text evidence="7">The sequence shown here is derived from an EMBL/GenBank/DDBJ whole genome shotgun (WGS) entry which is preliminary data.</text>
</comment>
<dbReference type="CDD" id="cd03058">
    <property type="entry name" value="GST_N_Tau"/>
    <property type="match status" value="1"/>
</dbReference>
<dbReference type="EMBL" id="VEPZ02001064">
    <property type="protein sequence ID" value="KAE8696591.1"/>
    <property type="molecule type" value="Genomic_DNA"/>
</dbReference>
<evidence type="ECO:0000256" key="5">
    <source>
        <dbReference type="RuleBase" id="RU369102"/>
    </source>
</evidence>
<dbReference type="Pfam" id="PF02798">
    <property type="entry name" value="GST_N"/>
    <property type="match status" value="1"/>
</dbReference>
<dbReference type="GO" id="GO:0004364">
    <property type="term" value="F:glutathione transferase activity"/>
    <property type="evidence" value="ECO:0007669"/>
    <property type="project" value="UniProtKB-UniRule"/>
</dbReference>
<comment type="similarity">
    <text evidence="3">Belongs to the GST superfamily. Tau family.</text>
</comment>
<evidence type="ECO:0000256" key="4">
    <source>
        <dbReference type="ARBA" id="ARBA00047960"/>
    </source>
</evidence>
<dbReference type="Gene3D" id="1.20.1050.10">
    <property type="match status" value="1"/>
</dbReference>
<comment type="function">
    <text evidence="5">Is involved in the conjugation of reduced glutathione to a wide number of exogenous and endogenous hydrophobic electrophiles.</text>
</comment>
<dbReference type="FunFam" id="3.40.30.10:FF:000044">
    <property type="entry name" value="Glutathione S-transferase GSTU6"/>
    <property type="match status" value="1"/>
</dbReference>
<dbReference type="GO" id="GO:0006749">
    <property type="term" value="P:glutathione metabolic process"/>
    <property type="evidence" value="ECO:0007669"/>
    <property type="project" value="TreeGrafter"/>
</dbReference>
<dbReference type="EC" id="2.5.1.18" evidence="5"/>
<dbReference type="AlphaFoldDB" id="A0A6A2ZX52"/>
<reference evidence="7" key="1">
    <citation type="submission" date="2019-09" db="EMBL/GenBank/DDBJ databases">
        <title>Draft genome information of white flower Hibiscus syriacus.</title>
        <authorList>
            <person name="Kim Y.-M."/>
        </authorList>
    </citation>
    <scope>NUCLEOTIDE SEQUENCE [LARGE SCALE GENOMIC DNA]</scope>
    <source>
        <strain evidence="7">YM2019G1</strain>
    </source>
</reference>
<dbReference type="Gene3D" id="3.40.30.10">
    <property type="entry name" value="Glutaredoxin"/>
    <property type="match status" value="1"/>
</dbReference>
<evidence type="ECO:0000313" key="8">
    <source>
        <dbReference type="Proteomes" id="UP000436088"/>
    </source>
</evidence>
<dbReference type="InterPro" id="IPR004045">
    <property type="entry name" value="Glutathione_S-Trfase_N"/>
</dbReference>
<dbReference type="InterPro" id="IPR036249">
    <property type="entry name" value="Thioredoxin-like_sf"/>
</dbReference>
<evidence type="ECO:0000259" key="6">
    <source>
        <dbReference type="PROSITE" id="PS50404"/>
    </source>
</evidence>
<evidence type="ECO:0000256" key="3">
    <source>
        <dbReference type="ARBA" id="ARBA00025743"/>
    </source>
</evidence>
<comment type="subcellular location">
    <subcellularLocation>
        <location evidence="5">Cytoplasm</location>
        <location evidence="5">Cytosol</location>
    </subcellularLocation>
</comment>
<evidence type="ECO:0000256" key="2">
    <source>
        <dbReference type="ARBA" id="ARBA00022679"/>
    </source>
</evidence>
<dbReference type="GO" id="GO:0005829">
    <property type="term" value="C:cytosol"/>
    <property type="evidence" value="ECO:0007669"/>
    <property type="project" value="UniProtKB-SubCell"/>
</dbReference>